<feature type="transmembrane region" description="Helical" evidence="4">
    <location>
        <begin position="298"/>
        <end position="323"/>
    </location>
</feature>
<dbReference type="InterPro" id="IPR036259">
    <property type="entry name" value="MFS_trans_sf"/>
</dbReference>
<feature type="transmembrane region" description="Helical" evidence="4">
    <location>
        <begin position="246"/>
        <end position="266"/>
    </location>
</feature>
<evidence type="ECO:0000256" key="2">
    <source>
        <dbReference type="ARBA" id="ARBA00022989"/>
    </source>
</evidence>
<dbReference type="Proteomes" id="UP000269692">
    <property type="component" value="Unassembled WGS sequence"/>
</dbReference>
<evidence type="ECO:0000313" key="6">
    <source>
        <dbReference type="EMBL" id="RLP74173.1"/>
    </source>
</evidence>
<organism evidence="6 7">
    <name type="scientific">Xanthobacter tagetidis</name>
    <dbReference type="NCBI Taxonomy" id="60216"/>
    <lineage>
        <taxon>Bacteria</taxon>
        <taxon>Pseudomonadati</taxon>
        <taxon>Pseudomonadota</taxon>
        <taxon>Alphaproteobacteria</taxon>
        <taxon>Hyphomicrobiales</taxon>
        <taxon>Xanthobacteraceae</taxon>
        <taxon>Xanthobacter</taxon>
    </lineage>
</organism>
<evidence type="ECO:0000256" key="1">
    <source>
        <dbReference type="ARBA" id="ARBA00022692"/>
    </source>
</evidence>
<dbReference type="AlphaFoldDB" id="A0A3L7A1J5"/>
<dbReference type="PANTHER" id="PTHR23521:SF3">
    <property type="entry name" value="MFS TRANSPORTER"/>
    <property type="match status" value="1"/>
</dbReference>
<dbReference type="InterPro" id="IPR020846">
    <property type="entry name" value="MFS_dom"/>
</dbReference>
<feature type="transmembrane region" description="Helical" evidence="4">
    <location>
        <begin position="335"/>
        <end position="359"/>
    </location>
</feature>
<dbReference type="Pfam" id="PF07690">
    <property type="entry name" value="MFS_1"/>
    <property type="match status" value="1"/>
</dbReference>
<dbReference type="OrthoDB" id="9781976at2"/>
<evidence type="ECO:0000256" key="3">
    <source>
        <dbReference type="ARBA" id="ARBA00023136"/>
    </source>
</evidence>
<dbReference type="PANTHER" id="PTHR23521">
    <property type="entry name" value="TRANSPORTER MFS SUPERFAMILY"/>
    <property type="match status" value="1"/>
</dbReference>
<dbReference type="PROSITE" id="PS50850">
    <property type="entry name" value="MFS"/>
    <property type="match status" value="1"/>
</dbReference>
<accession>A0A3L7A1J5</accession>
<dbReference type="Gene3D" id="1.20.1250.20">
    <property type="entry name" value="MFS general substrate transporter like domains"/>
    <property type="match status" value="2"/>
</dbReference>
<keyword evidence="1 4" id="KW-0812">Transmembrane</keyword>
<keyword evidence="3 4" id="KW-0472">Membrane</keyword>
<evidence type="ECO:0000313" key="7">
    <source>
        <dbReference type="Proteomes" id="UP000269692"/>
    </source>
</evidence>
<feature type="transmembrane region" description="Helical" evidence="4">
    <location>
        <begin position="7"/>
        <end position="33"/>
    </location>
</feature>
<dbReference type="EMBL" id="RCTF01000020">
    <property type="protein sequence ID" value="RLP74173.1"/>
    <property type="molecule type" value="Genomic_DNA"/>
</dbReference>
<name>A0A3L7A1J5_9HYPH</name>
<gene>
    <name evidence="6" type="ORF">D9R14_19110</name>
</gene>
<reference evidence="6 7" key="1">
    <citation type="submission" date="2018-10" db="EMBL/GenBank/DDBJ databases">
        <title>Xanthobacter tagetidis genome sequencing and assembly.</title>
        <authorList>
            <person name="Maclea K.S."/>
            <person name="Goen A.E."/>
            <person name="Fatima S.A."/>
        </authorList>
    </citation>
    <scope>NUCLEOTIDE SEQUENCE [LARGE SCALE GENOMIC DNA]</scope>
    <source>
        <strain evidence="6 7">ATCC 700314</strain>
    </source>
</reference>
<feature type="transmembrane region" description="Helical" evidence="4">
    <location>
        <begin position="101"/>
        <end position="118"/>
    </location>
</feature>
<keyword evidence="2 4" id="KW-1133">Transmembrane helix</keyword>
<feature type="transmembrane region" description="Helical" evidence="4">
    <location>
        <begin position="130"/>
        <end position="151"/>
    </location>
</feature>
<proteinExistence type="predicted"/>
<feature type="transmembrane region" description="Helical" evidence="4">
    <location>
        <begin position="211"/>
        <end position="234"/>
    </location>
</feature>
<dbReference type="InterPro" id="IPR011701">
    <property type="entry name" value="MFS"/>
</dbReference>
<dbReference type="GO" id="GO:0005886">
    <property type="term" value="C:plasma membrane"/>
    <property type="evidence" value="ECO:0007669"/>
    <property type="project" value="TreeGrafter"/>
</dbReference>
<feature type="transmembrane region" description="Helical" evidence="4">
    <location>
        <begin position="75"/>
        <end position="95"/>
    </location>
</feature>
<comment type="caution">
    <text evidence="6">The sequence shown here is derived from an EMBL/GenBank/DDBJ whole genome shotgun (WGS) entry which is preliminary data.</text>
</comment>
<evidence type="ECO:0000259" key="5">
    <source>
        <dbReference type="PROSITE" id="PS50850"/>
    </source>
</evidence>
<sequence length="397" mass="40315">MLGKAGSIIMIVICQVCGMTLWFSATAAAGALVAAGSLSGQQAGLLTGAVQLGFVAGTLASALTGLADRLDPRRLFAAATLVGAAANLCLLAAGFDSALTVALRFVTGAALAGVYPVGMKMAAAWAERAVGLMIGTLVGALTLGSSLPYLFNAVAGIDWRVTIAVSTACALVAAAGILAISLGPKHMQASRFRFAEAFGALRQRPVLLANAGYLGHMWELYAMWAWIGAFLAWALPQTGFRGNSGIVTFLVIASGAVGSVAAGLLADRFGRTVVTMGAMAASGTCAAIIGLLPPLGAGALILVALVWGLTVVADSAQFSACIAELAAPHLVGTMLTIQTSMGFLLTFLTIQAMPLVIAALGWEHAFAVLAIGPALGVLAMWRLRHQPAAARIAGGRR</sequence>
<dbReference type="SUPFAM" id="SSF103473">
    <property type="entry name" value="MFS general substrate transporter"/>
    <property type="match status" value="1"/>
</dbReference>
<dbReference type="GO" id="GO:0022857">
    <property type="term" value="F:transmembrane transporter activity"/>
    <property type="evidence" value="ECO:0007669"/>
    <property type="project" value="InterPro"/>
</dbReference>
<feature type="domain" description="Major facilitator superfamily (MFS) profile" evidence="5">
    <location>
        <begin position="205"/>
        <end position="397"/>
    </location>
</feature>
<feature type="transmembrane region" description="Helical" evidence="4">
    <location>
        <begin position="163"/>
        <end position="183"/>
    </location>
</feature>
<keyword evidence="7" id="KW-1185">Reference proteome</keyword>
<dbReference type="RefSeq" id="WP_121624953.1">
    <property type="nucleotide sequence ID" value="NZ_JACIIW010000007.1"/>
</dbReference>
<feature type="transmembrane region" description="Helical" evidence="4">
    <location>
        <begin position="45"/>
        <end position="63"/>
    </location>
</feature>
<protein>
    <submittedName>
        <fullName evidence="6">MFS transporter</fullName>
    </submittedName>
</protein>
<evidence type="ECO:0000256" key="4">
    <source>
        <dbReference type="SAM" id="Phobius"/>
    </source>
</evidence>
<feature type="transmembrane region" description="Helical" evidence="4">
    <location>
        <begin position="365"/>
        <end position="383"/>
    </location>
</feature>